<protein>
    <submittedName>
        <fullName evidence="2">Uncharacterized protein</fullName>
    </submittedName>
</protein>
<proteinExistence type="predicted"/>
<dbReference type="EMBL" id="KL648706">
    <property type="protein sequence ID" value="KEY65349.1"/>
    <property type="molecule type" value="Genomic_DNA"/>
</dbReference>
<dbReference type="AlphaFoldDB" id="A0A084AJ70"/>
<feature type="region of interest" description="Disordered" evidence="1">
    <location>
        <begin position="127"/>
        <end position="149"/>
    </location>
</feature>
<sequence length="182" mass="19446">MRGCVALLSLSSITPRGCVLACAQKMAAKQMLSDFERKTPGVAATAATAARHSPSTSLHLPVCVAAISPDSPPRANEDQTKASPASTKRCLGPVPSPLLALPLAQILLLPYVLPRLRSSSRKQRRGLIYRFRAPSPRRSRPSQRREGSTLCRPGAWAMLMASLLARGAGVGMHANEVVRQST</sequence>
<organism evidence="2 3">
    <name type="scientific">Stachybotrys chartarum (strain CBS 109288 / IBT 7711)</name>
    <name type="common">Toxic black mold</name>
    <name type="synonym">Stilbospora chartarum</name>
    <dbReference type="NCBI Taxonomy" id="1280523"/>
    <lineage>
        <taxon>Eukaryota</taxon>
        <taxon>Fungi</taxon>
        <taxon>Dikarya</taxon>
        <taxon>Ascomycota</taxon>
        <taxon>Pezizomycotina</taxon>
        <taxon>Sordariomycetes</taxon>
        <taxon>Hypocreomycetidae</taxon>
        <taxon>Hypocreales</taxon>
        <taxon>Stachybotryaceae</taxon>
        <taxon>Stachybotrys</taxon>
    </lineage>
</organism>
<reference evidence="2 3" key="1">
    <citation type="journal article" date="2014" name="BMC Genomics">
        <title>Comparative genome sequencing reveals chemotype-specific gene clusters in the toxigenic black mold Stachybotrys.</title>
        <authorList>
            <person name="Semeiks J."/>
            <person name="Borek D."/>
            <person name="Otwinowski Z."/>
            <person name="Grishin N.V."/>
        </authorList>
    </citation>
    <scope>NUCLEOTIDE SEQUENCE [LARGE SCALE GENOMIC DNA]</scope>
    <source>
        <strain evidence="3">CBS 109288 / IBT 7711</strain>
    </source>
</reference>
<feature type="region of interest" description="Disordered" evidence="1">
    <location>
        <begin position="69"/>
        <end position="89"/>
    </location>
</feature>
<gene>
    <name evidence="2" type="ORF">S7711_10520</name>
</gene>
<dbReference type="HOGENOM" id="CLU_1687864_0_0_1"/>
<keyword evidence="3" id="KW-1185">Reference proteome</keyword>
<evidence type="ECO:0000256" key="1">
    <source>
        <dbReference type="SAM" id="MobiDB-lite"/>
    </source>
</evidence>
<dbReference type="Proteomes" id="UP000028045">
    <property type="component" value="Unassembled WGS sequence"/>
</dbReference>
<accession>A0A084AJ70</accession>
<evidence type="ECO:0000313" key="2">
    <source>
        <dbReference type="EMBL" id="KEY65349.1"/>
    </source>
</evidence>
<evidence type="ECO:0000313" key="3">
    <source>
        <dbReference type="Proteomes" id="UP000028045"/>
    </source>
</evidence>
<name>A0A084AJ70_STACB</name>